<evidence type="ECO:0000313" key="1">
    <source>
        <dbReference type="EMBL" id="CRK88654.1"/>
    </source>
</evidence>
<organism evidence="1 2">
    <name type="scientific">Clunio marinus</name>
    <dbReference type="NCBI Taxonomy" id="568069"/>
    <lineage>
        <taxon>Eukaryota</taxon>
        <taxon>Metazoa</taxon>
        <taxon>Ecdysozoa</taxon>
        <taxon>Arthropoda</taxon>
        <taxon>Hexapoda</taxon>
        <taxon>Insecta</taxon>
        <taxon>Pterygota</taxon>
        <taxon>Neoptera</taxon>
        <taxon>Endopterygota</taxon>
        <taxon>Diptera</taxon>
        <taxon>Nematocera</taxon>
        <taxon>Chironomoidea</taxon>
        <taxon>Chironomidae</taxon>
        <taxon>Clunio</taxon>
    </lineage>
</organism>
<keyword evidence="2" id="KW-1185">Reference proteome</keyword>
<protein>
    <submittedName>
        <fullName evidence="1">CLUMA_CG002473, isoform A</fullName>
    </submittedName>
</protein>
<dbReference type="AlphaFoldDB" id="A0A1J1HQA6"/>
<dbReference type="EMBL" id="CVRI01000009">
    <property type="protein sequence ID" value="CRK88654.1"/>
    <property type="molecule type" value="Genomic_DNA"/>
</dbReference>
<gene>
    <name evidence="1" type="ORF">CLUMA_CG002473</name>
</gene>
<proteinExistence type="predicted"/>
<name>A0A1J1HQA6_9DIPT</name>
<accession>A0A1J1HQA6</accession>
<sequence>MYSLYNDIIFSENRSNVIFKVNNCGIDCLNKHFKLLAKAECDSGYLTFNVCENFIERFTQKFRNLFKDSDVVVSKYRAATIMQIFIFELFFEITKDADREVFLAAEEYEANVLMRICAVQIILNLTPYNVFESTKLIRDRFITYDLERKCFEMIIENYDLIKNTKHFKDYFNRLLEKMNLPATGSLFNITLAALFKNHEIIFKTEDWNLLPEHYKNSLIKLALIKNQEEIAKTSSNAKEQRLLLQDFIQNKQFKIFSFFP</sequence>
<evidence type="ECO:0000313" key="2">
    <source>
        <dbReference type="Proteomes" id="UP000183832"/>
    </source>
</evidence>
<reference evidence="1 2" key="1">
    <citation type="submission" date="2015-04" db="EMBL/GenBank/DDBJ databases">
        <authorList>
            <person name="Syromyatnikov M.Y."/>
            <person name="Popov V.N."/>
        </authorList>
    </citation>
    <scope>NUCLEOTIDE SEQUENCE [LARGE SCALE GENOMIC DNA]</scope>
</reference>
<dbReference type="Proteomes" id="UP000183832">
    <property type="component" value="Unassembled WGS sequence"/>
</dbReference>